<dbReference type="EC" id="2.7.4.14" evidence="1"/>
<evidence type="ECO:0000313" key="2">
    <source>
        <dbReference type="Proteomes" id="UP000001933"/>
    </source>
</evidence>
<dbReference type="Gene3D" id="3.40.50.300">
    <property type="entry name" value="P-loop containing nucleotide triphosphate hydrolases"/>
    <property type="match status" value="1"/>
</dbReference>
<accession>Q2LW29</accession>
<dbReference type="EMBL" id="CP000252">
    <property type="protein sequence ID" value="ABC78289.1"/>
    <property type="molecule type" value="Genomic_DNA"/>
</dbReference>
<dbReference type="HOGENOM" id="CLU_065155_3_1_7"/>
<keyword evidence="1" id="KW-0808">Transferase</keyword>
<dbReference type="SMR" id="Q2LW29"/>
<organism evidence="1 2">
    <name type="scientific">Syntrophus aciditrophicus (strain SB)</name>
    <dbReference type="NCBI Taxonomy" id="56780"/>
    <lineage>
        <taxon>Bacteria</taxon>
        <taxon>Pseudomonadati</taxon>
        <taxon>Thermodesulfobacteriota</taxon>
        <taxon>Syntrophia</taxon>
        <taxon>Syntrophales</taxon>
        <taxon>Syntrophaceae</taxon>
        <taxon>Syntrophus</taxon>
    </lineage>
</organism>
<dbReference type="AlphaFoldDB" id="Q2LW29"/>
<dbReference type="DNASU" id="3884112"/>
<dbReference type="eggNOG" id="COG1102">
    <property type="taxonomic scope" value="Bacteria"/>
</dbReference>
<gene>
    <name evidence="1" type="ORF">SYN_02496</name>
</gene>
<dbReference type="STRING" id="56780.SYN_02496"/>
<name>Q2LW29_SYNAS</name>
<dbReference type="InParanoid" id="Q2LW29"/>
<evidence type="ECO:0000313" key="1">
    <source>
        <dbReference type="EMBL" id="ABC78289.1"/>
    </source>
</evidence>
<proteinExistence type="predicted"/>
<dbReference type="KEGG" id="sat:SYN_02496"/>
<keyword evidence="1" id="KW-0418">Kinase</keyword>
<dbReference type="Proteomes" id="UP000001933">
    <property type="component" value="Chromosome"/>
</dbReference>
<sequence length="218" mass="24939">MGRMKNTFPFVITISRQLGAGGAYIGQQLAKKLSIFYADREIIGQAARKLSVMEEELEPRDEKSLSLWQFLIQSCACTPETSYIPPQITVPSDRELFKTESEIITRIAQEHSTVIIGRCGSYILREHPNHVSMFLHGDLSFRKSRIQKIYHVSENVAEKMIVQSDEERSQYHYKFTGKDWADARQYGLSVNTGRTGVDKTVDCILTYLELIKVRDCIP</sequence>
<reference evidence="1 2" key="1">
    <citation type="journal article" date="2007" name="Proc. Natl. Acad. Sci. U.S.A.">
        <title>The genome of Syntrophus aciditrophicus: life at the thermodynamic limit of microbial growth.</title>
        <authorList>
            <person name="McInerney M.J."/>
            <person name="Rohlin L."/>
            <person name="Mouttaki H."/>
            <person name="Kim U."/>
            <person name="Krupp R.S."/>
            <person name="Rios-Hernandez L."/>
            <person name="Sieber J."/>
            <person name="Struchtemeyer C.G."/>
            <person name="Bhattacharyya A."/>
            <person name="Campbell J.W."/>
            <person name="Gunsalus R.P."/>
        </authorList>
    </citation>
    <scope>NUCLEOTIDE SEQUENCE [LARGE SCALE GENOMIC DNA]</scope>
    <source>
        <strain evidence="1 2">SB</strain>
    </source>
</reference>
<dbReference type="GO" id="GO:0016301">
    <property type="term" value="F:kinase activity"/>
    <property type="evidence" value="ECO:0007669"/>
    <property type="project" value="UniProtKB-KW"/>
</dbReference>
<protein>
    <submittedName>
        <fullName evidence="1">Cytidylate kinase</fullName>
        <ecNumber evidence="1">2.7.4.14</ecNumber>
    </submittedName>
</protein>
<keyword evidence="2" id="KW-1185">Reference proteome</keyword>
<dbReference type="InterPro" id="IPR027417">
    <property type="entry name" value="P-loop_NTPase"/>
</dbReference>
<dbReference type="Pfam" id="PF13189">
    <property type="entry name" value="Cytidylate_kin2"/>
    <property type="match status" value="1"/>
</dbReference>